<dbReference type="SUPFAM" id="SSF53697">
    <property type="entry name" value="SIS domain"/>
    <property type="match status" value="1"/>
</dbReference>
<dbReference type="Pfam" id="PF01418">
    <property type="entry name" value="HTH_6"/>
    <property type="match status" value="1"/>
</dbReference>
<evidence type="ECO:0000256" key="1">
    <source>
        <dbReference type="ARBA" id="ARBA00023015"/>
    </source>
</evidence>
<dbReference type="AlphaFoldDB" id="A0A2K8KND6"/>
<evidence type="ECO:0000259" key="4">
    <source>
        <dbReference type="PROSITE" id="PS51071"/>
    </source>
</evidence>
<evidence type="ECO:0000256" key="3">
    <source>
        <dbReference type="ARBA" id="ARBA00023163"/>
    </source>
</evidence>
<dbReference type="Pfam" id="PF01380">
    <property type="entry name" value="SIS"/>
    <property type="match status" value="1"/>
</dbReference>
<dbReference type="SUPFAM" id="SSF46689">
    <property type="entry name" value="Homeodomain-like"/>
    <property type="match status" value="1"/>
</dbReference>
<dbReference type="GO" id="GO:0003700">
    <property type="term" value="F:DNA-binding transcription factor activity"/>
    <property type="evidence" value="ECO:0007669"/>
    <property type="project" value="InterPro"/>
</dbReference>
<gene>
    <name evidence="5" type="ORF">SCLAR_v1c09480</name>
</gene>
<reference evidence="5 6" key="1">
    <citation type="submission" date="2017-11" db="EMBL/GenBank/DDBJ databases">
        <title>Complete genome sequence of Spiroplasma clarkii CN-5 (DSM 19994).</title>
        <authorList>
            <person name="Tsai Y.-M."/>
            <person name="Chang A."/>
            <person name="Lo W.-S."/>
            <person name="Kuo C.-H."/>
        </authorList>
    </citation>
    <scope>NUCLEOTIDE SEQUENCE [LARGE SCALE GENOMIC DNA]</scope>
    <source>
        <strain evidence="5 6">CN-5</strain>
    </source>
</reference>
<dbReference type="InterPro" id="IPR036388">
    <property type="entry name" value="WH-like_DNA-bd_sf"/>
</dbReference>
<dbReference type="PROSITE" id="PS51071">
    <property type="entry name" value="HTH_RPIR"/>
    <property type="match status" value="1"/>
</dbReference>
<dbReference type="InterPro" id="IPR001347">
    <property type="entry name" value="SIS_dom"/>
</dbReference>
<dbReference type="PANTHER" id="PTHR30514">
    <property type="entry name" value="GLUCOKINASE"/>
    <property type="match status" value="1"/>
</dbReference>
<dbReference type="Proteomes" id="UP000231179">
    <property type="component" value="Chromosome"/>
</dbReference>
<dbReference type="RefSeq" id="WP_157795156.1">
    <property type="nucleotide sequence ID" value="NZ_CP015819.1"/>
</dbReference>
<keyword evidence="6" id="KW-1185">Reference proteome</keyword>
<dbReference type="GO" id="GO:1901135">
    <property type="term" value="P:carbohydrate derivative metabolic process"/>
    <property type="evidence" value="ECO:0007669"/>
    <property type="project" value="InterPro"/>
</dbReference>
<keyword evidence="2" id="KW-0238">DNA-binding</keyword>
<accession>A0A2K8KND6</accession>
<evidence type="ECO:0000256" key="2">
    <source>
        <dbReference type="ARBA" id="ARBA00023125"/>
    </source>
</evidence>
<name>A0A2K8KND6_9MOLU</name>
<dbReference type="CDD" id="cd05013">
    <property type="entry name" value="SIS_RpiR"/>
    <property type="match status" value="1"/>
</dbReference>
<dbReference type="InterPro" id="IPR009057">
    <property type="entry name" value="Homeodomain-like_sf"/>
</dbReference>
<dbReference type="GO" id="GO:0003677">
    <property type="term" value="F:DNA binding"/>
    <property type="evidence" value="ECO:0007669"/>
    <property type="project" value="UniProtKB-KW"/>
</dbReference>
<dbReference type="InterPro" id="IPR046348">
    <property type="entry name" value="SIS_dom_sf"/>
</dbReference>
<organism evidence="5 6">
    <name type="scientific">Spiroplasma clarkii</name>
    <dbReference type="NCBI Taxonomy" id="2139"/>
    <lineage>
        <taxon>Bacteria</taxon>
        <taxon>Bacillati</taxon>
        <taxon>Mycoplasmatota</taxon>
        <taxon>Mollicutes</taxon>
        <taxon>Entomoplasmatales</taxon>
        <taxon>Spiroplasmataceae</taxon>
        <taxon>Spiroplasma</taxon>
    </lineage>
</organism>
<keyword evidence="3" id="KW-0804">Transcription</keyword>
<protein>
    <submittedName>
        <fullName evidence="5">MurR/RpiR family transcriptional regulator</fullName>
    </submittedName>
</protein>
<dbReference type="Gene3D" id="3.40.50.10490">
    <property type="entry name" value="Glucose-6-phosphate isomerase like protein, domain 1"/>
    <property type="match status" value="1"/>
</dbReference>
<dbReference type="EMBL" id="CP024870">
    <property type="protein sequence ID" value="ATX71254.1"/>
    <property type="molecule type" value="Genomic_DNA"/>
</dbReference>
<sequence length="277" mass="31878">MYIVKYVERINKLTSSESYLVDFINNNPHFFVTNKISDISKQANVSNSTITRLYKKLDFKSLKAFQIMIAKKITNLEPSLIQTNDLSISAVMNNLRVYHTYSIYETLSDVQQIVISQLVDKICQTKKIQLFGLGSSWTACNELGMNLEKIGFDVMTNHDFHMQLLNLTKLTTDDLMIVVSKTMTAKEINFLVEKCLEFKIPLCVLTSNKQYHYKTKINFFISFAVFEQEKRITAISSKISQLVLADLIFTAVYHNLHGSNSSLIERGNNIIDEWNKK</sequence>
<proteinExistence type="predicted"/>
<keyword evidence="1" id="KW-0805">Transcription regulation</keyword>
<dbReference type="InterPro" id="IPR035472">
    <property type="entry name" value="RpiR-like_SIS"/>
</dbReference>
<feature type="domain" description="HTH rpiR-type" evidence="4">
    <location>
        <begin position="1"/>
        <end position="76"/>
    </location>
</feature>
<dbReference type="InterPro" id="IPR000281">
    <property type="entry name" value="HTH_RpiR"/>
</dbReference>
<dbReference type="PANTHER" id="PTHR30514:SF1">
    <property type="entry name" value="HTH-TYPE TRANSCRIPTIONAL REGULATOR HEXR-RELATED"/>
    <property type="match status" value="1"/>
</dbReference>
<evidence type="ECO:0000313" key="5">
    <source>
        <dbReference type="EMBL" id="ATX71254.1"/>
    </source>
</evidence>
<evidence type="ECO:0000313" key="6">
    <source>
        <dbReference type="Proteomes" id="UP000231179"/>
    </source>
</evidence>
<dbReference type="GO" id="GO:0097367">
    <property type="term" value="F:carbohydrate derivative binding"/>
    <property type="evidence" value="ECO:0007669"/>
    <property type="project" value="InterPro"/>
</dbReference>
<dbReference type="InterPro" id="IPR047640">
    <property type="entry name" value="RpiR-like"/>
</dbReference>
<dbReference type="Gene3D" id="1.10.10.10">
    <property type="entry name" value="Winged helix-like DNA-binding domain superfamily/Winged helix DNA-binding domain"/>
    <property type="match status" value="1"/>
</dbReference>